<comment type="caution">
    <text evidence="2">The sequence shown here is derived from an EMBL/GenBank/DDBJ whole genome shotgun (WGS) entry which is preliminary data.</text>
</comment>
<feature type="region of interest" description="Disordered" evidence="1">
    <location>
        <begin position="67"/>
        <end position="89"/>
    </location>
</feature>
<name>A0ABQ0U2L1_9GAMM</name>
<feature type="compositionally biased region" description="Basic and acidic residues" evidence="1">
    <location>
        <begin position="73"/>
        <end position="82"/>
    </location>
</feature>
<protein>
    <submittedName>
        <fullName evidence="2">Uncharacterized protein</fullName>
    </submittedName>
</protein>
<reference evidence="2 3" key="1">
    <citation type="submission" date="2019-07" db="EMBL/GenBank/DDBJ databases">
        <title>Whole genome shotgun sequence of Halomonas halophila NBRC 102604.</title>
        <authorList>
            <person name="Hosoyama A."/>
            <person name="Uohara A."/>
            <person name="Ohji S."/>
            <person name="Ichikawa N."/>
        </authorList>
    </citation>
    <scope>NUCLEOTIDE SEQUENCE [LARGE SCALE GENOMIC DNA]</scope>
    <source>
        <strain evidence="2 3">NBRC 102604</strain>
    </source>
</reference>
<accession>A0ABQ0U2L1</accession>
<proteinExistence type="predicted"/>
<evidence type="ECO:0000313" key="2">
    <source>
        <dbReference type="EMBL" id="GEK72772.1"/>
    </source>
</evidence>
<evidence type="ECO:0000256" key="1">
    <source>
        <dbReference type="SAM" id="MobiDB-lite"/>
    </source>
</evidence>
<organism evidence="2 3">
    <name type="scientific">Halomonas halophila</name>
    <dbReference type="NCBI Taxonomy" id="29573"/>
    <lineage>
        <taxon>Bacteria</taxon>
        <taxon>Pseudomonadati</taxon>
        <taxon>Pseudomonadota</taxon>
        <taxon>Gammaproteobacteria</taxon>
        <taxon>Oceanospirillales</taxon>
        <taxon>Halomonadaceae</taxon>
        <taxon>Halomonas</taxon>
    </lineage>
</organism>
<evidence type="ECO:0000313" key="3">
    <source>
        <dbReference type="Proteomes" id="UP000321121"/>
    </source>
</evidence>
<dbReference type="EMBL" id="BJUS01000011">
    <property type="protein sequence ID" value="GEK72772.1"/>
    <property type="molecule type" value="Genomic_DNA"/>
</dbReference>
<gene>
    <name evidence="2" type="ORF">HHA04nite_13160</name>
</gene>
<sequence>MHAERIEPGLLAAQAKQQGAVAEQRAVLVHGQKRQGMGPVEQVPELTTREAVAAEGQLLEGVERVEIASGRGTQDRRHDRASRVTPCGF</sequence>
<keyword evidence="3" id="KW-1185">Reference proteome</keyword>
<dbReference type="Proteomes" id="UP000321121">
    <property type="component" value="Unassembled WGS sequence"/>
</dbReference>